<proteinExistence type="predicted"/>
<dbReference type="AlphaFoldDB" id="A0A1H2HKB8"/>
<evidence type="ECO:0000313" key="2">
    <source>
        <dbReference type="Proteomes" id="UP000183180"/>
    </source>
</evidence>
<accession>A0A1H2HKB8</accession>
<dbReference type="Pfam" id="PF05834">
    <property type="entry name" value="Lycopene_cycl"/>
    <property type="match status" value="1"/>
</dbReference>
<dbReference type="Gene3D" id="3.50.50.60">
    <property type="entry name" value="FAD/NAD(P)-binding domain"/>
    <property type="match status" value="1"/>
</dbReference>
<dbReference type="PANTHER" id="PTHR39757:SF5">
    <property type="entry name" value="OS02G0190600 PROTEIN"/>
    <property type="match status" value="1"/>
</dbReference>
<gene>
    <name evidence="1" type="ORF">SAMN04488548_134512</name>
</gene>
<name>A0A1H2HKB8_9ACTN</name>
<dbReference type="Proteomes" id="UP000183180">
    <property type="component" value="Unassembled WGS sequence"/>
</dbReference>
<dbReference type="STRING" id="158898.SAMN04488548_134512"/>
<dbReference type="PANTHER" id="PTHR39757">
    <property type="match status" value="1"/>
</dbReference>
<dbReference type="OrthoDB" id="537501at2"/>
<sequence length="383" mass="41091">MNSGVIVVGAGPAGRALAHRLLAASVPVTVVDTHPDRVWQSTFACWSDELPGWLDPTAFAARLERVGVAGTALEEVDRGYTVFDTPGLQRSLTLDGAEIVTDRVAGIDGARVHLESGRVLTGDVVVDCRGALPHEAPRQTAYGIVVDKATAAPVLEDHDTLLMDWRGGIVDRRSLPSFLYVVPLGGDEYLLEETCLAGSPALDLDELKRRLDVRLGGLPSDIRRVEHVAFPLTGSSPQPWRDPTFRFGAAGGFKNPTTGYSVATSLMCVDEVVGALAAGHDPATELWPANTRAVHNLRLRGLSALLRLSPTQTIAFFEAFFAMPIEAQRSYLSRRDDLTGTMGAMTRVIRAVDMRTRVVVARGAMSTPAWAGDVGSAPHLPRG</sequence>
<reference evidence="1 2" key="1">
    <citation type="submission" date="2016-10" db="EMBL/GenBank/DDBJ databases">
        <authorList>
            <person name="de Groot N.N."/>
        </authorList>
    </citation>
    <scope>NUCLEOTIDE SEQUENCE [LARGE SCALE GENOMIC DNA]</scope>
    <source>
        <strain evidence="1 2">DSM 44215</strain>
    </source>
</reference>
<protein>
    <submittedName>
        <fullName evidence="1">Lycopene beta-cyclase</fullName>
    </submittedName>
</protein>
<dbReference type="EMBL" id="FNLM01000034">
    <property type="protein sequence ID" value="SDU32179.1"/>
    <property type="molecule type" value="Genomic_DNA"/>
</dbReference>
<dbReference type="SUPFAM" id="SSF51905">
    <property type="entry name" value="FAD/NAD(P)-binding domain"/>
    <property type="match status" value="1"/>
</dbReference>
<evidence type="ECO:0000313" key="1">
    <source>
        <dbReference type="EMBL" id="SDU32179.1"/>
    </source>
</evidence>
<organism evidence="1 2">
    <name type="scientific">Gordonia westfalica</name>
    <dbReference type="NCBI Taxonomy" id="158898"/>
    <lineage>
        <taxon>Bacteria</taxon>
        <taxon>Bacillati</taxon>
        <taxon>Actinomycetota</taxon>
        <taxon>Actinomycetes</taxon>
        <taxon>Mycobacteriales</taxon>
        <taxon>Gordoniaceae</taxon>
        <taxon>Gordonia</taxon>
    </lineage>
</organism>
<dbReference type="RefSeq" id="WP_074848993.1">
    <property type="nucleotide sequence ID" value="NZ_FNLM01000034.1"/>
</dbReference>
<dbReference type="InterPro" id="IPR036188">
    <property type="entry name" value="FAD/NAD-bd_sf"/>
</dbReference>